<evidence type="ECO:0000256" key="3">
    <source>
        <dbReference type="ARBA" id="ARBA00021777"/>
    </source>
</evidence>
<evidence type="ECO:0000313" key="6">
    <source>
        <dbReference type="Proteomes" id="UP000261340"/>
    </source>
</evidence>
<dbReference type="GO" id="GO:0005739">
    <property type="term" value="C:mitochondrion"/>
    <property type="evidence" value="ECO:0007669"/>
    <property type="project" value="TreeGrafter"/>
</dbReference>
<dbReference type="Proteomes" id="UP000261340">
    <property type="component" value="Unplaced"/>
</dbReference>
<dbReference type="GO" id="GO:0032981">
    <property type="term" value="P:mitochondrial respiratory chain complex I assembly"/>
    <property type="evidence" value="ECO:0007669"/>
    <property type="project" value="InterPro"/>
</dbReference>
<organism evidence="5 6">
    <name type="scientific">Amphilophus citrinellus</name>
    <name type="common">Midas cichlid</name>
    <name type="synonym">Cichlasoma citrinellum</name>
    <dbReference type="NCBI Taxonomy" id="61819"/>
    <lineage>
        <taxon>Eukaryota</taxon>
        <taxon>Metazoa</taxon>
        <taxon>Chordata</taxon>
        <taxon>Craniata</taxon>
        <taxon>Vertebrata</taxon>
        <taxon>Euteleostomi</taxon>
        <taxon>Actinopterygii</taxon>
        <taxon>Neopterygii</taxon>
        <taxon>Teleostei</taxon>
        <taxon>Neoteleostei</taxon>
        <taxon>Acanthomorphata</taxon>
        <taxon>Ovalentaria</taxon>
        <taxon>Cichlomorphae</taxon>
        <taxon>Cichliformes</taxon>
        <taxon>Cichlidae</taxon>
        <taxon>New World cichlids</taxon>
        <taxon>Cichlasomatinae</taxon>
        <taxon>Heroini</taxon>
        <taxon>Amphilophus</taxon>
    </lineage>
</organism>
<reference evidence="5" key="2">
    <citation type="submission" date="2025-09" db="UniProtKB">
        <authorList>
            <consortium name="Ensembl"/>
        </authorList>
    </citation>
    <scope>IDENTIFICATION</scope>
</reference>
<dbReference type="AlphaFoldDB" id="A0A3Q0TDR9"/>
<proteinExistence type="inferred from homology"/>
<feature type="compositionally biased region" description="Basic and acidic residues" evidence="4">
    <location>
        <begin position="16"/>
        <end position="28"/>
    </location>
</feature>
<dbReference type="Ensembl" id="ENSACIT00000031079.1">
    <property type="protein sequence ID" value="ENSACIP00000030287.1"/>
    <property type="gene ID" value="ENSACIG00000023443.1"/>
</dbReference>
<accession>A0A3Q0TDR9</accession>
<dbReference type="PANTHER" id="PTHR13338">
    <property type="entry name" value="UPF0240 PROTEIN"/>
    <property type="match status" value="1"/>
</dbReference>
<comment type="similarity">
    <text evidence="1">Belongs to the NDUFAF4 family.</text>
</comment>
<reference evidence="5" key="1">
    <citation type="submission" date="2025-08" db="UniProtKB">
        <authorList>
            <consortium name="Ensembl"/>
        </authorList>
    </citation>
    <scope>IDENTIFICATION</scope>
</reference>
<dbReference type="STRING" id="61819.ENSACIP00000030287"/>
<comment type="subunit">
    <text evidence="2">Binds calmodulin. Interacts with NDUFAF3.</text>
</comment>
<name>A0A3Q0TDR9_AMPCI</name>
<feature type="region of interest" description="Disordered" evidence="4">
    <location>
        <begin position="16"/>
        <end position="48"/>
    </location>
</feature>
<dbReference type="OMA" id="HTRITES"/>
<evidence type="ECO:0000256" key="1">
    <source>
        <dbReference type="ARBA" id="ARBA00010698"/>
    </source>
</evidence>
<evidence type="ECO:0000313" key="5">
    <source>
        <dbReference type="Ensembl" id="ENSACIP00000030287.1"/>
    </source>
</evidence>
<keyword evidence="6" id="KW-1185">Reference proteome</keyword>
<dbReference type="PANTHER" id="PTHR13338:SF4">
    <property type="entry name" value="NADH DEHYDROGENASE [UBIQUINONE] 1 ALPHA SUBCOMPLEX ASSEMBLY FACTOR 4"/>
    <property type="match status" value="1"/>
</dbReference>
<protein>
    <recommendedName>
        <fullName evidence="3">NADH dehydrogenase [ubiquinone] 1 alpha subcomplex assembly factor 4</fullName>
    </recommendedName>
</protein>
<evidence type="ECO:0000256" key="2">
    <source>
        <dbReference type="ARBA" id="ARBA00011265"/>
    </source>
</evidence>
<sequence>MGARVGRMFRNFNLENRVHRELSKDKPRAAPRYPANLPPPTSNPEVVDSLNQKNAPLLEHLRSVYVESRDPAPASKEVTVGKEQRRPLKFSILGSPLGLVELKDVPSGKLTIAEALKAVGSHQHQPQTWTPEKIAQEYSLDLKETKALLEFFIPFKLEIIPPKTKKTKQIKAS</sequence>
<dbReference type="Pfam" id="PF06784">
    <property type="entry name" value="UPF0240"/>
    <property type="match status" value="1"/>
</dbReference>
<dbReference type="InterPro" id="IPR009622">
    <property type="entry name" value="NDUFAF4"/>
</dbReference>
<evidence type="ECO:0000256" key="4">
    <source>
        <dbReference type="SAM" id="MobiDB-lite"/>
    </source>
</evidence>
<dbReference type="GeneTree" id="ENSGT00390000001627"/>